<evidence type="ECO:0000313" key="2">
    <source>
        <dbReference type="EMBL" id="AVH41839.1"/>
    </source>
</evidence>
<accession>A0A2L2LBY9</accession>
<dbReference type="AlphaFoldDB" id="A0A2L2LBY9"/>
<name>A0A2L2LBY9_AGRTU</name>
<dbReference type="SUPFAM" id="SSF48295">
    <property type="entry name" value="TrpR-like"/>
    <property type="match status" value="1"/>
</dbReference>
<dbReference type="GO" id="GO:0006270">
    <property type="term" value="P:DNA replication initiation"/>
    <property type="evidence" value="ECO:0007669"/>
    <property type="project" value="InterPro"/>
</dbReference>
<dbReference type="RefSeq" id="WP_158662900.1">
    <property type="nucleotide sequence ID" value="NZ_CP026924.1"/>
</dbReference>
<reference evidence="2 3" key="1">
    <citation type="submission" date="2018-02" db="EMBL/GenBank/DDBJ databases">
        <title>Complete genome sequence of Agrobacterium tumefaciens 1D1609.</title>
        <authorList>
            <person name="Cho S.-T."/>
            <person name="Haryono M."/>
            <person name="Chang H.-H."/>
            <person name="Santos M.N."/>
            <person name="Lai E.-M."/>
            <person name="Kuo C.-H."/>
        </authorList>
    </citation>
    <scope>NUCLEOTIDE SEQUENCE [LARGE SCALE GENOMIC DNA]</scope>
    <source>
        <strain evidence="2 3">1D1609</strain>
    </source>
</reference>
<organism evidence="2 3">
    <name type="scientific">Agrobacterium tumefaciens</name>
    <dbReference type="NCBI Taxonomy" id="358"/>
    <lineage>
        <taxon>Bacteria</taxon>
        <taxon>Pseudomonadati</taxon>
        <taxon>Pseudomonadota</taxon>
        <taxon>Alphaproteobacteria</taxon>
        <taxon>Hyphomicrobiales</taxon>
        <taxon>Rhizobiaceae</taxon>
        <taxon>Rhizobium/Agrobacterium group</taxon>
        <taxon>Agrobacterium</taxon>
        <taxon>Agrobacterium tumefaciens complex</taxon>
    </lineage>
</organism>
<gene>
    <name evidence="2" type="ORF">At1D1609_17850</name>
</gene>
<evidence type="ECO:0000313" key="3">
    <source>
        <dbReference type="Proteomes" id="UP000237717"/>
    </source>
</evidence>
<dbReference type="InterPro" id="IPR013159">
    <property type="entry name" value="DnaA_C"/>
</dbReference>
<dbReference type="Pfam" id="PF08299">
    <property type="entry name" value="Bac_DnaA_C"/>
    <property type="match status" value="1"/>
</dbReference>
<dbReference type="PROSITE" id="PS01008">
    <property type="entry name" value="DNAA"/>
    <property type="match status" value="1"/>
</dbReference>
<dbReference type="InterPro" id="IPR018312">
    <property type="entry name" value="Chromosome_initiator_DnaA_CS"/>
</dbReference>
<dbReference type="InterPro" id="IPR010921">
    <property type="entry name" value="Trp_repressor/repl_initiator"/>
</dbReference>
<dbReference type="EMBL" id="CP026924">
    <property type="protein sequence ID" value="AVH41839.1"/>
    <property type="molecule type" value="Genomic_DNA"/>
</dbReference>
<evidence type="ECO:0000259" key="1">
    <source>
        <dbReference type="SMART" id="SM00760"/>
    </source>
</evidence>
<dbReference type="GO" id="GO:0005524">
    <property type="term" value="F:ATP binding"/>
    <property type="evidence" value="ECO:0007669"/>
    <property type="project" value="InterPro"/>
</dbReference>
<dbReference type="GO" id="GO:0006275">
    <property type="term" value="P:regulation of DNA replication"/>
    <property type="evidence" value="ECO:0007669"/>
    <property type="project" value="InterPro"/>
</dbReference>
<dbReference type="GO" id="GO:0003688">
    <property type="term" value="F:DNA replication origin binding"/>
    <property type="evidence" value="ECO:0007669"/>
    <property type="project" value="InterPro"/>
</dbReference>
<dbReference type="Gene3D" id="1.10.1750.10">
    <property type="match status" value="1"/>
</dbReference>
<feature type="domain" description="Chromosomal replication initiator DnaA C-terminal" evidence="1">
    <location>
        <begin position="71"/>
        <end position="142"/>
    </location>
</feature>
<protein>
    <recommendedName>
        <fullName evidence="1">Chromosomal replication initiator DnaA C-terminal domain-containing protein</fullName>
    </recommendedName>
</protein>
<sequence>MNQMVTTGYQDMNGIWPMPKITRTTKAARTASKYMLLRVSKLTTTHTLIVSWESEYMPYAGGSTSRERRKSMTEIAKRVLERYPDFTLAEIKGPRRSDYLIKARFAVIDAIKRERPDLSYPQIGKFMGGRDHTTIMAAVRAIAERKAKKEWDDL</sequence>
<dbReference type="SMART" id="SM00760">
    <property type="entry name" value="Bac_DnaA_C"/>
    <property type="match status" value="1"/>
</dbReference>
<dbReference type="Proteomes" id="UP000237717">
    <property type="component" value="Chromosome I"/>
</dbReference>
<dbReference type="CDD" id="cd06571">
    <property type="entry name" value="Bac_DnaA_C"/>
    <property type="match status" value="1"/>
</dbReference>
<proteinExistence type="predicted"/>